<evidence type="ECO:0000313" key="8">
    <source>
        <dbReference type="Proteomes" id="UP001642409"/>
    </source>
</evidence>
<dbReference type="EMBL" id="CATOUU010000158">
    <property type="protein sequence ID" value="CAI9918458.1"/>
    <property type="molecule type" value="Genomic_DNA"/>
</dbReference>
<gene>
    <name evidence="5" type="ORF">HINF_LOCUS53354</name>
    <name evidence="6" type="ORF">HINF_LOCUS53356</name>
    <name evidence="7" type="ORF">HINF_LOCUS53359</name>
    <name evidence="2" type="ORF">HINF_LOCUS6103</name>
    <name evidence="3" type="ORF">HINF_LOCUS6105</name>
    <name evidence="4" type="ORF">HINF_LOCUS6108</name>
</gene>
<feature type="domain" description="SANT" evidence="1">
    <location>
        <begin position="1"/>
        <end position="51"/>
    </location>
</feature>
<dbReference type="EMBL" id="CAXDID020000271">
    <property type="protein sequence ID" value="CAL6068132.1"/>
    <property type="molecule type" value="Genomic_DNA"/>
</dbReference>
<dbReference type="Pfam" id="PF00249">
    <property type="entry name" value="Myb_DNA-binding"/>
    <property type="match status" value="1"/>
</dbReference>
<evidence type="ECO:0000313" key="4">
    <source>
        <dbReference type="EMBL" id="CAI9918463.1"/>
    </source>
</evidence>
<dbReference type="SUPFAM" id="SSF46689">
    <property type="entry name" value="Homeodomain-like"/>
    <property type="match status" value="1"/>
</dbReference>
<dbReference type="EMBL" id="CATOUU010000158">
    <property type="protein sequence ID" value="CAI9918460.1"/>
    <property type="molecule type" value="Genomic_DNA"/>
</dbReference>
<evidence type="ECO:0000313" key="5">
    <source>
        <dbReference type="EMBL" id="CAL6068132.1"/>
    </source>
</evidence>
<organism evidence="3">
    <name type="scientific">Hexamita inflata</name>
    <dbReference type="NCBI Taxonomy" id="28002"/>
    <lineage>
        <taxon>Eukaryota</taxon>
        <taxon>Metamonada</taxon>
        <taxon>Diplomonadida</taxon>
        <taxon>Hexamitidae</taxon>
        <taxon>Hexamitinae</taxon>
        <taxon>Hexamita</taxon>
    </lineage>
</organism>
<reference evidence="3" key="1">
    <citation type="submission" date="2023-06" db="EMBL/GenBank/DDBJ databases">
        <authorList>
            <person name="Kurt Z."/>
        </authorList>
    </citation>
    <scope>NUCLEOTIDE SEQUENCE</scope>
</reference>
<dbReference type="Gene3D" id="1.10.10.60">
    <property type="entry name" value="Homeodomain-like"/>
    <property type="match status" value="1"/>
</dbReference>
<evidence type="ECO:0000313" key="3">
    <source>
        <dbReference type="EMBL" id="CAI9918460.1"/>
    </source>
</evidence>
<dbReference type="InterPro" id="IPR017884">
    <property type="entry name" value="SANT_dom"/>
</dbReference>
<evidence type="ECO:0000259" key="1">
    <source>
        <dbReference type="PROSITE" id="PS51293"/>
    </source>
</evidence>
<dbReference type="Proteomes" id="UP001642409">
    <property type="component" value="Unassembled WGS sequence"/>
</dbReference>
<dbReference type="EMBL" id="CAXDID020000271">
    <property type="protein sequence ID" value="CAL6068136.1"/>
    <property type="molecule type" value="Genomic_DNA"/>
</dbReference>
<dbReference type="InterPro" id="IPR009057">
    <property type="entry name" value="Homeodomain-like_sf"/>
</dbReference>
<dbReference type="SMART" id="SM00717">
    <property type="entry name" value="SANT"/>
    <property type="match status" value="1"/>
</dbReference>
<evidence type="ECO:0000313" key="2">
    <source>
        <dbReference type="EMBL" id="CAI9918458.1"/>
    </source>
</evidence>
<name>A0AA86TIF2_9EUKA</name>
<keyword evidence="8" id="KW-1185">Reference proteome</keyword>
<dbReference type="EMBL" id="CATOUU010000158">
    <property type="protein sequence ID" value="CAI9918463.1"/>
    <property type="molecule type" value="Genomic_DNA"/>
</dbReference>
<sequence length="97" mass="11844">MIITRWSEDEKKLFFQCLQLYSNDFYSYTLHLNRTHSQIKSYYHNWLKKHNYRHRNARGGRNIPFRNQTQIQQIESIPNNGSKDINSLLITNYKSYD</sequence>
<dbReference type="AlphaFoldDB" id="A0AA86TIF2"/>
<proteinExistence type="predicted"/>
<accession>A0AA86TIF2</accession>
<dbReference type="InterPro" id="IPR001005">
    <property type="entry name" value="SANT/Myb"/>
</dbReference>
<evidence type="ECO:0000313" key="6">
    <source>
        <dbReference type="EMBL" id="CAL6068136.1"/>
    </source>
</evidence>
<reference evidence="5 8" key="2">
    <citation type="submission" date="2024-07" db="EMBL/GenBank/DDBJ databases">
        <authorList>
            <person name="Akdeniz Z."/>
        </authorList>
    </citation>
    <scope>NUCLEOTIDE SEQUENCE [LARGE SCALE GENOMIC DNA]</scope>
</reference>
<dbReference type="PROSITE" id="PS51293">
    <property type="entry name" value="SANT"/>
    <property type="match status" value="1"/>
</dbReference>
<comment type="caution">
    <text evidence="3">The sequence shown here is derived from an EMBL/GenBank/DDBJ whole genome shotgun (WGS) entry which is preliminary data.</text>
</comment>
<dbReference type="EMBL" id="CAXDID020000271">
    <property type="protein sequence ID" value="CAL6068142.1"/>
    <property type="molecule type" value="Genomic_DNA"/>
</dbReference>
<protein>
    <recommendedName>
        <fullName evidence="1">SANT domain-containing protein</fullName>
    </recommendedName>
</protein>
<evidence type="ECO:0000313" key="7">
    <source>
        <dbReference type="EMBL" id="CAL6068142.1"/>
    </source>
</evidence>